<dbReference type="EMBL" id="CM056816">
    <property type="protein sequence ID" value="KAJ8633117.1"/>
    <property type="molecule type" value="Genomic_DNA"/>
</dbReference>
<accession>A0ACC2LI09</accession>
<dbReference type="Proteomes" id="UP001234297">
    <property type="component" value="Chromosome 8"/>
</dbReference>
<comment type="caution">
    <text evidence="1">The sequence shown here is derived from an EMBL/GenBank/DDBJ whole genome shotgun (WGS) entry which is preliminary data.</text>
</comment>
<keyword evidence="2" id="KW-1185">Reference proteome</keyword>
<sequence length="422" mass="47970">MKLVRFLMKLNNETVLIELKSGTVVHGTITEFGGFLPLELEKYMEPLATIVTSSFSSRVIRKYSLLRQSRRFSLCTLEALEYSGDGFQCGNNGQNLCRSFEFDYTVLQHRMQEYANSGLLREALNTLSLMRHVQGRPTVNDYNALMYSYLKSRYVTIAELIDIYEALKRFGPFPNASTFNTLLNGSLRLEKWDYALWIAEEMCRNGFVPSYSALMSLLRKSLNSGSLVESFSVVELMLRFDYLPKEAYLNSFFSILCRAGLVYGFCREGLYEVAYWILDKMQNDGCKPTVVTYTTVIKFLCQDGKVKEAKCTLDAMEKEGCSPDLITFNIMLHALCCHNMILEASELIRLMDGKGFCPDVFTCSAFLGGFLKAGHPRYVNELLNDILAKGCNVDAAICNIYFNGLCQENRSREVFSLVKDMT</sequence>
<proteinExistence type="predicted"/>
<gene>
    <name evidence="1" type="ORF">MRB53_026453</name>
</gene>
<name>A0ACC2LI09_PERAE</name>
<protein>
    <submittedName>
        <fullName evidence="1">Uncharacterized protein</fullName>
    </submittedName>
</protein>
<evidence type="ECO:0000313" key="2">
    <source>
        <dbReference type="Proteomes" id="UP001234297"/>
    </source>
</evidence>
<organism evidence="1 2">
    <name type="scientific">Persea americana</name>
    <name type="common">Avocado</name>
    <dbReference type="NCBI Taxonomy" id="3435"/>
    <lineage>
        <taxon>Eukaryota</taxon>
        <taxon>Viridiplantae</taxon>
        <taxon>Streptophyta</taxon>
        <taxon>Embryophyta</taxon>
        <taxon>Tracheophyta</taxon>
        <taxon>Spermatophyta</taxon>
        <taxon>Magnoliopsida</taxon>
        <taxon>Magnoliidae</taxon>
        <taxon>Laurales</taxon>
        <taxon>Lauraceae</taxon>
        <taxon>Persea</taxon>
    </lineage>
</organism>
<evidence type="ECO:0000313" key="1">
    <source>
        <dbReference type="EMBL" id="KAJ8633117.1"/>
    </source>
</evidence>
<reference evidence="1 2" key="1">
    <citation type="journal article" date="2022" name="Hortic Res">
        <title>A haplotype resolved chromosomal level avocado genome allows analysis of novel avocado genes.</title>
        <authorList>
            <person name="Nath O."/>
            <person name="Fletcher S.J."/>
            <person name="Hayward A."/>
            <person name="Shaw L.M."/>
            <person name="Masouleh A.K."/>
            <person name="Furtado A."/>
            <person name="Henry R.J."/>
            <person name="Mitter N."/>
        </authorList>
    </citation>
    <scope>NUCLEOTIDE SEQUENCE [LARGE SCALE GENOMIC DNA]</scope>
    <source>
        <strain evidence="2">cv. Hass</strain>
    </source>
</reference>